<dbReference type="GO" id="GO:0015293">
    <property type="term" value="F:symporter activity"/>
    <property type="evidence" value="ECO:0007669"/>
    <property type="project" value="UniProtKB-UniRule"/>
</dbReference>
<feature type="transmembrane region" description="Helical" evidence="2">
    <location>
        <begin position="325"/>
        <end position="344"/>
    </location>
</feature>
<feature type="transmembrane region" description="Helical" evidence="2">
    <location>
        <begin position="174"/>
        <end position="198"/>
    </location>
</feature>
<feature type="transmembrane region" description="Helical" evidence="2">
    <location>
        <begin position="260"/>
        <end position="280"/>
    </location>
</feature>
<evidence type="ECO:0000256" key="2">
    <source>
        <dbReference type="SAM" id="Phobius"/>
    </source>
</evidence>
<proteinExistence type="inferred from homology"/>
<feature type="transmembrane region" description="Helical" evidence="2">
    <location>
        <begin position="351"/>
        <end position="370"/>
    </location>
</feature>
<feature type="transmembrane region" description="Helical" evidence="2">
    <location>
        <begin position="210"/>
        <end position="229"/>
    </location>
</feature>
<keyword evidence="4" id="KW-1185">Reference proteome</keyword>
<keyword evidence="1" id="KW-0813">Transport</keyword>
<dbReference type="GO" id="GO:0005886">
    <property type="term" value="C:plasma membrane"/>
    <property type="evidence" value="ECO:0007669"/>
    <property type="project" value="UniProtKB-SubCell"/>
</dbReference>
<dbReference type="RefSeq" id="WP_148622957.1">
    <property type="nucleotide sequence ID" value="NZ_SDGZ01000015.1"/>
</dbReference>
<reference evidence="3 4" key="1">
    <citation type="submission" date="2019-01" db="EMBL/GenBank/DDBJ databases">
        <title>Weissella sp. nov., a novel lactic acid bacterium isolated from animal feces.</title>
        <authorList>
            <person name="Wang L.-T."/>
        </authorList>
    </citation>
    <scope>NUCLEOTIDE SEQUENCE [LARGE SCALE GENOMIC DNA]</scope>
    <source>
        <strain evidence="3 4">8H-2</strain>
    </source>
</reference>
<sequence>MDHEAKQATKAKRTSVWNVKISGVALWMYLIMLVVLAVVTYMHKLPGGILGITLLLVLLGHLFYFIGERIPIINTYLGGGSVFTIFAAAAMATFGVIPADVVSNTSSFISGAGFLDFYIAALIVGSILGMNRTLLLRAAVRFIPVALISMIFAFFAVGLVGTLIGYGFGHSVMFVSLPMMAGGIGAGVVPLSSIYGHALGQSSASMISQLIPASALGNVFAIIGAALLAKFGKDTKADGHGVLMEIDPKYTKPRAINLDITQMGVGLMLALTFFMAGTIFNAIFPKIHTYAFIIILVIICKAFNLLPEYYEDSAVMFNQLVVSNLTHAVLAGIGIAMLNLGLLAKALTWQFVVLVLTSIIVITVASAIFGKLFGLYPLESSITAGLINNSMGGTGNVAVLSASKRMNLIAFAQMGNRLGGAIILVIAGILIQFLH</sequence>
<keyword evidence="2" id="KW-1133">Transmembrane helix</keyword>
<feature type="transmembrane region" description="Helical" evidence="2">
    <location>
        <begin position="142"/>
        <end position="168"/>
    </location>
</feature>
<protein>
    <submittedName>
        <fullName evidence="3">2-hydroxycarboxylate transporter family protein</fullName>
    </submittedName>
</protein>
<dbReference type="PANTHER" id="PTHR40033">
    <property type="entry name" value="NA(+)-MALATE SYMPORTER"/>
    <property type="match status" value="1"/>
</dbReference>
<feature type="transmembrane region" description="Helical" evidence="2">
    <location>
        <begin position="382"/>
        <end position="402"/>
    </location>
</feature>
<organism evidence="3 4">
    <name type="scientific">Weissella muntiaci</name>
    <dbReference type="NCBI Taxonomy" id="2508881"/>
    <lineage>
        <taxon>Bacteria</taxon>
        <taxon>Bacillati</taxon>
        <taxon>Bacillota</taxon>
        <taxon>Bacilli</taxon>
        <taxon>Lactobacillales</taxon>
        <taxon>Lactobacillaceae</taxon>
        <taxon>Weissella</taxon>
    </lineage>
</organism>
<evidence type="ECO:0000256" key="1">
    <source>
        <dbReference type="PIRNR" id="PIRNR005348"/>
    </source>
</evidence>
<dbReference type="OrthoDB" id="8584824at2"/>
<feature type="transmembrane region" description="Helical" evidence="2">
    <location>
        <begin position="287"/>
        <end position="305"/>
    </location>
</feature>
<dbReference type="AlphaFoldDB" id="A0A6C2C6V1"/>
<comment type="similarity">
    <text evidence="1">Belongs to the 2-hydroxycarboxylate transporter (2-HCT) (TC 2.A.24) family.</text>
</comment>
<comment type="caution">
    <text evidence="3">The sequence shown here is derived from an EMBL/GenBank/DDBJ whole genome shotgun (WGS) entry which is preliminary data.</text>
</comment>
<gene>
    <name evidence="3" type="ORF">ESZ50_07565</name>
</gene>
<evidence type="ECO:0000313" key="3">
    <source>
        <dbReference type="EMBL" id="TYC49095.1"/>
    </source>
</evidence>
<dbReference type="Proteomes" id="UP000371977">
    <property type="component" value="Unassembled WGS sequence"/>
</dbReference>
<dbReference type="GO" id="GO:0008514">
    <property type="term" value="F:organic anion transmembrane transporter activity"/>
    <property type="evidence" value="ECO:0007669"/>
    <property type="project" value="InterPro"/>
</dbReference>
<dbReference type="PANTHER" id="PTHR40033:SF1">
    <property type="entry name" value="CITRATE-SODIUM SYMPORTER"/>
    <property type="match status" value="1"/>
</dbReference>
<dbReference type="InterPro" id="IPR004679">
    <property type="entry name" value="2-OHcarboxylate_transport"/>
</dbReference>
<feature type="transmembrane region" description="Helical" evidence="2">
    <location>
        <begin position="21"/>
        <end position="42"/>
    </location>
</feature>
<keyword evidence="1 2" id="KW-0472">Membrane</keyword>
<keyword evidence="1" id="KW-0769">Symport</keyword>
<keyword evidence="1" id="KW-1003">Cell membrane</keyword>
<feature type="transmembrane region" description="Helical" evidence="2">
    <location>
        <begin position="414"/>
        <end position="434"/>
    </location>
</feature>
<keyword evidence="2" id="KW-0812">Transmembrane</keyword>
<comment type="subcellular location">
    <subcellularLocation>
        <location evidence="1">Cell membrane</location>
    </subcellularLocation>
</comment>
<evidence type="ECO:0000313" key="4">
    <source>
        <dbReference type="Proteomes" id="UP000371977"/>
    </source>
</evidence>
<dbReference type="PIRSF" id="PIRSF005348">
    <property type="entry name" value="YxkH"/>
    <property type="match status" value="1"/>
</dbReference>
<dbReference type="Pfam" id="PF03390">
    <property type="entry name" value="2HCT"/>
    <property type="match status" value="1"/>
</dbReference>
<feature type="transmembrane region" description="Helical" evidence="2">
    <location>
        <begin position="109"/>
        <end position="130"/>
    </location>
</feature>
<feature type="transmembrane region" description="Helical" evidence="2">
    <location>
        <begin position="48"/>
        <end position="66"/>
    </location>
</feature>
<dbReference type="EMBL" id="SDGZ01000015">
    <property type="protein sequence ID" value="TYC49095.1"/>
    <property type="molecule type" value="Genomic_DNA"/>
</dbReference>
<accession>A0A6C2C6V1</accession>
<name>A0A6C2C6V1_9LACO</name>
<feature type="transmembrane region" description="Helical" evidence="2">
    <location>
        <begin position="73"/>
        <end position="97"/>
    </location>
</feature>